<reference evidence="2" key="1">
    <citation type="journal article" date="2008" name="J. Bacteriol.">
        <title>The pangenome structure of Escherichia coli: comparative genomic analysis of E. coli commensal and pathogenic isolates.</title>
        <authorList>
            <person name="Rasko D.A."/>
            <person name="Rosovitz M.J."/>
            <person name="Myers G.S."/>
            <person name="Mongodin E.F."/>
            <person name="Fricke W.F."/>
            <person name="Gajer P."/>
            <person name="Crabtree J."/>
            <person name="Sebaihia M."/>
            <person name="Thomson N.R."/>
            <person name="Chaudhuri R."/>
            <person name="Henderson I.R."/>
            <person name="Sperandio V."/>
            <person name="Ravel J."/>
        </authorList>
    </citation>
    <scope>NUCLEOTIDE SEQUENCE [LARGE SCALE GENOMIC DNA]</scope>
    <source>
        <strain evidence="2">E24377A / ETEC</strain>
    </source>
</reference>
<dbReference type="AlphaFoldDB" id="A7ZU95"/>
<accession>A7ZU95</accession>
<evidence type="ECO:0000313" key="2">
    <source>
        <dbReference type="Proteomes" id="UP000001122"/>
    </source>
</evidence>
<sequence length="32" mass="3736">MLYECTVLYTRFCWMDTGKFTGVKNLESASQI</sequence>
<name>A7ZU95_ECO24</name>
<gene>
    <name evidence="1" type="ordered locus">EcE24377A_4413</name>
</gene>
<evidence type="ECO:0000313" key="1">
    <source>
        <dbReference type="EMBL" id="ABV16588.1"/>
    </source>
</evidence>
<proteinExistence type="predicted"/>
<dbReference type="KEGG" id="ecw:EcE24377A_4413"/>
<dbReference type="EMBL" id="CP000800">
    <property type="protein sequence ID" value="ABV16588.1"/>
    <property type="molecule type" value="Genomic_DNA"/>
</dbReference>
<organism evidence="1 2">
    <name type="scientific">Escherichia coli O139:H28 (strain E24377A / ETEC)</name>
    <dbReference type="NCBI Taxonomy" id="331111"/>
    <lineage>
        <taxon>Bacteria</taxon>
        <taxon>Pseudomonadati</taxon>
        <taxon>Pseudomonadota</taxon>
        <taxon>Gammaproteobacteria</taxon>
        <taxon>Enterobacterales</taxon>
        <taxon>Enterobacteriaceae</taxon>
        <taxon>Escherichia</taxon>
    </lineage>
</organism>
<keyword evidence="2" id="KW-1185">Reference proteome</keyword>
<dbReference type="Proteomes" id="UP000001122">
    <property type="component" value="Chromosome"/>
</dbReference>
<dbReference type="HOGENOM" id="CLU_3389189_0_0_6"/>
<protein>
    <submittedName>
        <fullName evidence="1">Uncharacterized protein</fullName>
    </submittedName>
</protein>